<reference evidence="1 2" key="1">
    <citation type="submission" date="2019-08" db="EMBL/GenBank/DDBJ databases">
        <title>In-depth cultivation of the pig gut microbiome towards novel bacterial diversity and tailored functional studies.</title>
        <authorList>
            <person name="Wylensek D."/>
            <person name="Hitch T.C.A."/>
            <person name="Clavel T."/>
        </authorList>
    </citation>
    <scope>NUCLEOTIDE SEQUENCE [LARGE SCALE GENOMIC DNA]</scope>
    <source>
        <strain evidence="1 2">Oil+RF-744-WCA-WT-13</strain>
    </source>
</reference>
<gene>
    <name evidence="1" type="ORF">FYJ60_11670</name>
</gene>
<dbReference type="Gene3D" id="3.30.559.30">
    <property type="entry name" value="Nonribosomal peptide synthetase, condensation domain"/>
    <property type="match status" value="1"/>
</dbReference>
<evidence type="ECO:0000313" key="2">
    <source>
        <dbReference type="Proteomes" id="UP000466864"/>
    </source>
</evidence>
<protein>
    <recommendedName>
        <fullName evidence="3">Alcohol acetyltransferase</fullName>
    </recommendedName>
</protein>
<comment type="caution">
    <text evidence="1">The sequence shown here is derived from an EMBL/GenBank/DDBJ whole genome shotgun (WGS) entry which is preliminary data.</text>
</comment>
<dbReference type="InterPro" id="IPR023213">
    <property type="entry name" value="CAT-like_dom_sf"/>
</dbReference>
<dbReference type="AlphaFoldDB" id="A0A7X2TP47"/>
<proteinExistence type="predicted"/>
<accession>A0A7X2TP47</accession>
<dbReference type="EMBL" id="VUMV01000011">
    <property type="protein sequence ID" value="MST82959.1"/>
    <property type="molecule type" value="Genomic_DNA"/>
</dbReference>
<dbReference type="Proteomes" id="UP000466864">
    <property type="component" value="Unassembled WGS sequence"/>
</dbReference>
<evidence type="ECO:0008006" key="3">
    <source>
        <dbReference type="Google" id="ProtNLM"/>
    </source>
</evidence>
<evidence type="ECO:0000313" key="1">
    <source>
        <dbReference type="EMBL" id="MST82959.1"/>
    </source>
</evidence>
<keyword evidence="2" id="KW-1185">Reference proteome</keyword>
<name>A0A7X2TP47_9FIRM</name>
<dbReference type="Gene3D" id="3.30.559.10">
    <property type="entry name" value="Chloramphenicol acetyltransferase-like domain"/>
    <property type="match status" value="1"/>
</dbReference>
<dbReference type="RefSeq" id="WP_154458864.1">
    <property type="nucleotide sequence ID" value="NZ_VUMV01000011.1"/>
</dbReference>
<sequence>MAEEKEWYRLDNAAKIIPATMTGADTRVFRLVCELKEEVDPDVLQEALEDSLREYPYMNCCMRKGVFWYYLDELKTKAVVQKDSQPALQALYRSGRKNLLYRLCYLDRRIVLEMFHVLSDGTGGFMFFEHIVSCYLIRKHHIDPSRIKAGSSSVEERQQDAFSQFYEKGKSKKRNFLKEMFPVTAYRLRGREDDNLQEHLIEGTVSAAQVVELAHRFHVTVGVLVTSLWVEAILKQMRHSEYEKPVVVSVPVNLRQFFPSETARNFFGVINVAYDPRQYDGNLESILSVIDTAFQKELTPEKVQATMNSYAELEHNYAVKLIPLPLKEIGLMGITHMMNRGVTTSVSNVGKVVLPEELDPYVEKFCSFMACKTIFVCISTFHDHMVFGITSCFERHPTACSFFRRLTELGVRVEIATNDWDREAE</sequence>
<organism evidence="1 2">
    <name type="scientific">Bilifractor porci</name>
    <dbReference type="NCBI Taxonomy" id="2606636"/>
    <lineage>
        <taxon>Bacteria</taxon>
        <taxon>Bacillati</taxon>
        <taxon>Bacillota</taxon>
        <taxon>Clostridia</taxon>
        <taxon>Lachnospirales</taxon>
        <taxon>Lachnospiraceae</taxon>
        <taxon>Bilifractor</taxon>
    </lineage>
</organism>